<protein>
    <submittedName>
        <fullName evidence="1">Uncharacterized protein</fullName>
    </submittedName>
</protein>
<dbReference type="Proteomes" id="UP000076852">
    <property type="component" value="Chromosome 2"/>
</dbReference>
<dbReference type="KEGG" id="buz:AYM40_33745"/>
<keyword evidence="2" id="KW-1185">Reference proteome</keyword>
<dbReference type="AlphaFoldDB" id="A0A160FUW7"/>
<evidence type="ECO:0000313" key="2">
    <source>
        <dbReference type="Proteomes" id="UP000076852"/>
    </source>
</evidence>
<gene>
    <name evidence="1" type="ORF">AYM40_33745</name>
</gene>
<name>A0A160FUW7_9BURK</name>
<proteinExistence type="predicted"/>
<dbReference type="EMBL" id="CP014579">
    <property type="protein sequence ID" value="ANB77079.1"/>
    <property type="molecule type" value="Genomic_DNA"/>
</dbReference>
<reference evidence="1 2" key="1">
    <citation type="journal article" date="2016" name="Gene">
        <title>PacBio SMRT assembly of a complex multi-replicon genome reveals chlorocatechol degradative operon in a region of genome plasticity.</title>
        <authorList>
            <person name="Ricker N."/>
            <person name="Shen S.Y."/>
            <person name="Goordial J."/>
            <person name="Jin S."/>
            <person name="Fulthorpe R.R."/>
        </authorList>
    </citation>
    <scope>NUCLEOTIDE SEQUENCE [LARGE SCALE GENOMIC DNA]</scope>
    <source>
        <strain evidence="1 2">OLGA172</strain>
    </source>
</reference>
<evidence type="ECO:0000313" key="1">
    <source>
        <dbReference type="EMBL" id="ANB77079.1"/>
    </source>
</evidence>
<sequence length="64" mass="6855">MITSPPFLPLAGTASSDIHSTDPMMDAIDRLELAHGIYTTALVMLTDGIRFPGANGALKELPDW</sequence>
<dbReference type="STRING" id="1804984.AYM40_33745"/>
<organism evidence="1 2">
    <name type="scientific">Paraburkholderia phytofirmans OLGA172</name>
    <dbReference type="NCBI Taxonomy" id="1417228"/>
    <lineage>
        <taxon>Bacteria</taxon>
        <taxon>Pseudomonadati</taxon>
        <taxon>Pseudomonadota</taxon>
        <taxon>Betaproteobacteria</taxon>
        <taxon>Burkholderiales</taxon>
        <taxon>Burkholderiaceae</taxon>
        <taxon>Paraburkholderia</taxon>
    </lineage>
</organism>
<accession>A0A160FUW7</accession>